<evidence type="ECO:0000313" key="3">
    <source>
        <dbReference type="Proteomes" id="UP001500426"/>
    </source>
</evidence>
<keyword evidence="3" id="KW-1185">Reference proteome</keyword>
<keyword evidence="1" id="KW-0812">Transmembrane</keyword>
<organism evidence="2 3">
    <name type="scientific">Flavobacterium chungnamense</name>
    <dbReference type="NCBI Taxonomy" id="706182"/>
    <lineage>
        <taxon>Bacteria</taxon>
        <taxon>Pseudomonadati</taxon>
        <taxon>Bacteroidota</taxon>
        <taxon>Flavobacteriia</taxon>
        <taxon>Flavobacteriales</taxon>
        <taxon>Flavobacteriaceae</taxon>
        <taxon>Flavobacterium</taxon>
    </lineage>
</organism>
<evidence type="ECO:0000256" key="1">
    <source>
        <dbReference type="SAM" id="Phobius"/>
    </source>
</evidence>
<comment type="caution">
    <text evidence="2">The sequence shown here is derived from an EMBL/GenBank/DDBJ whole genome shotgun (WGS) entry which is preliminary data.</text>
</comment>
<keyword evidence="1" id="KW-1133">Transmembrane helix</keyword>
<reference evidence="3" key="1">
    <citation type="journal article" date="2019" name="Int. J. Syst. Evol. Microbiol.">
        <title>The Global Catalogue of Microorganisms (GCM) 10K type strain sequencing project: providing services to taxonomists for standard genome sequencing and annotation.</title>
        <authorList>
            <consortium name="The Broad Institute Genomics Platform"/>
            <consortium name="The Broad Institute Genome Sequencing Center for Infectious Disease"/>
            <person name="Wu L."/>
            <person name="Ma J."/>
        </authorList>
    </citation>
    <scope>NUCLEOTIDE SEQUENCE [LARGE SCALE GENOMIC DNA]</scope>
    <source>
        <strain evidence="3">JCM 17068</strain>
    </source>
</reference>
<proteinExistence type="predicted"/>
<dbReference type="Proteomes" id="UP001500426">
    <property type="component" value="Unassembled WGS sequence"/>
</dbReference>
<accession>A0ABP7USD2</accession>
<protein>
    <recommendedName>
        <fullName evidence="4">Polysaccharide chain length determinant N-terminal domain-containing protein</fullName>
    </recommendedName>
</protein>
<evidence type="ECO:0008006" key="4">
    <source>
        <dbReference type="Google" id="ProtNLM"/>
    </source>
</evidence>
<dbReference type="EMBL" id="BAABCS010000016">
    <property type="protein sequence ID" value="GAA4051109.1"/>
    <property type="molecule type" value="Genomic_DNA"/>
</dbReference>
<evidence type="ECO:0000313" key="2">
    <source>
        <dbReference type="EMBL" id="GAA4051109.1"/>
    </source>
</evidence>
<name>A0ABP7USD2_9FLAO</name>
<dbReference type="RefSeq" id="WP_345093462.1">
    <property type="nucleotide sequence ID" value="NZ_BAABCS010000016.1"/>
</dbReference>
<keyword evidence="1" id="KW-0472">Membrane</keyword>
<feature type="transmembrane region" description="Helical" evidence="1">
    <location>
        <begin position="44"/>
        <end position="61"/>
    </location>
</feature>
<sequence length="331" mass="37509">MSTNSQNNDNQEIDLSDISKKIGGLYDAVLMSIFNMLLFFKRKALILVLLFIIGAGLGYFLDSNKNYDSQIIVAPSGGVDYLYSKIDLIKSRLSEKDQTFFKSIGINNSDKIQNIKIEPIVDLYNFVNNNTAIASNAQNTQNFEVIKLLAESNDINKVIEDELTSKNYPYHSLLISSSGRIESDDIIKPLLKYLNTDDYMSQISKINKENILIKMKKNEEEIVQIDSIISVISKNISKNNKSNNLIYNNENSEINAMFELKNKLISEIASQKIQLVKIESFIKDISITPNIINNKGTNGKMKLILPILFISLFVLISLFLAFYKNQSTKTK</sequence>
<feature type="transmembrane region" description="Helical" evidence="1">
    <location>
        <begin position="303"/>
        <end position="323"/>
    </location>
</feature>
<gene>
    <name evidence="2" type="ORF">GCM10022388_16550</name>
</gene>